<dbReference type="Pfam" id="PF18701">
    <property type="entry name" value="DUF5641"/>
    <property type="match status" value="1"/>
</dbReference>
<protein>
    <submittedName>
        <fullName evidence="4">Integrase catalytic domain-containing protein</fullName>
    </submittedName>
</protein>
<dbReference type="Gene3D" id="2.60.98.50">
    <property type="match status" value="1"/>
</dbReference>
<dbReference type="InterPro" id="IPR005312">
    <property type="entry name" value="DUF1759"/>
</dbReference>
<feature type="domain" description="Integrase catalytic" evidence="2">
    <location>
        <begin position="1364"/>
        <end position="1553"/>
    </location>
</feature>
<dbReference type="PROSITE" id="PS50994">
    <property type="entry name" value="INTEGRASE"/>
    <property type="match status" value="1"/>
</dbReference>
<dbReference type="InterPro" id="IPR036397">
    <property type="entry name" value="RNaseH_sf"/>
</dbReference>
<dbReference type="InterPro" id="IPR009878">
    <property type="entry name" value="Phlebovirus_G2_fusion"/>
</dbReference>
<dbReference type="GO" id="GO:0015074">
    <property type="term" value="P:DNA integration"/>
    <property type="evidence" value="ECO:0007669"/>
    <property type="project" value="InterPro"/>
</dbReference>
<feature type="region of interest" description="Disordered" evidence="1">
    <location>
        <begin position="1"/>
        <end position="25"/>
    </location>
</feature>
<feature type="compositionally biased region" description="Polar residues" evidence="1">
    <location>
        <begin position="383"/>
        <end position="394"/>
    </location>
</feature>
<proteinExistence type="predicted"/>
<feature type="region of interest" description="Disordered" evidence="1">
    <location>
        <begin position="350"/>
        <end position="400"/>
    </location>
</feature>
<dbReference type="Pfam" id="PF05380">
    <property type="entry name" value="Peptidase_A17"/>
    <property type="match status" value="1"/>
</dbReference>
<evidence type="ECO:0000313" key="3">
    <source>
        <dbReference type="Proteomes" id="UP000887540"/>
    </source>
</evidence>
<sequence length="2570" mass="291093">MEANNLASQTSTTTGTTTAPTPGLYSSDNDAWKASSMIPAIQNSGRFRMAIGPAKARLFPNLVELRSKLNAAESAAKYDLSRIKSAKDMIHDYNQKWLSLIIVLDDKRRAEEDLIYDQFNQGPDGLNEILNEAEEAICYLIMRIDEIHCMLEDTKSTIASRASVCHDPPRTPSLPLPPMSVPEWNGDPLGYDPWWDVYNLAVHIHSIPDVQKWVWLDKSLTGKAKQAIAGLRRTNENYQIAIEILQKMSSPESIRRSLFQNLSNIPAVSEKAVEIRATVDKIEEILRQLEERGEDVNHPNIEYEIQKKLPAWMLRIIVEAKQSDLEWNVKKLREQLARILTIREEVERIQKPTTNTTSSSHSNRSGLSNRQQKPENKMHSSAFAVNNTGNPSQKSGKKNKGRLKYPCAFCGESHKNDQCKRFVGEARGCKASRDGLCFKCLGKMPDKHRLNECPYRRPCAKCQDMGHNTALHEYFMMPNRRSLGQLQHNHTLRPSNNQRAVAAAVHNEGECEPHIVASIIVNPVAERKIVSTLMLAKQLVLRVNGRRLATAFGFFDTGPLSTFIANRKARELNAKKIGEEWVSLDTFGGRTIDYMATRYEIDVQLSDGSYKRMEVLSSPTLVTNITVVRLPSDKIIVDTERKLHGYRLIDSLVGIMIGGPRAIQPVNAVVAKLEDDSEDDNDKDHSLSQQLEMLHSLDALGIKDPHDVDEDAKVMEHFKKTVSEDAEGRYRVALPWRSETPNLPNNYKICVARLKGEIKKLMEKNALEKYDEGINDLLKNDIIEEVDLNTPDGPLVSYIPHRAVFSPEKSTTKIRKVCDASQKGGPSKKSVNDNLHRGPDLLRNMMGILLRFRILMICVIADIQKAFHQVLLNPDDQDATRFVWLRDVHKPDNAAFPSEDAASETVLKYLGDTKKDTFIFEIPEKIRVEKDKITKRVVAKAVAGIFDPLGMMAPIILNAKKFLQHLWSKNYKWDEQLNEEDTKRWQRILATWSDATLTIPRRVIVNSKLENYQLHVFTDSSGFAFATTVYLRQKTENGSVTNLIFSKSRLLPIKRPTIPRAELLGVLAGVRALNFVLQELDLRIEKTYLWSDSKCVIAWILNLSVPQSVFVENRLQEIRAARIDEFRYVPSSENSSDIGTRGMTIEELSTSDLWWYGPKWLQLEPENWPAMPEQEQLKPEFWIDAKCEIDAVVASVVPLDSTGPVESSGTAETTTTSVIEFERFGSWERLVRAMAFVLRFAVKKAYRDKGDLTIDELWRAEKRLIQQAQREHPPKHKEIVSFDLQRDEDGIWRAYGRLGRSSLHTLAELRRNFWIPSGMATVKRAIYGCKNQRAFLGQCLGCRRALLKPFELPQMSELPAERVTRSVPFTFIGLDNFGPMYTKDSKDSKEPMKIWGLILTCMATRAVHLELVRDLTPHAFILALRRAFGRRTIPRMIVSDNSTTFKPSAKAVENLWDTMKQADETTEFFSKNRIQWKFIPEKAPFFGGFYERLIALIKNVLRRTFGRRCLIRDELATILVEIESIVNSRPLCYVPDDPTSRVLRPIDLINPGAQVGIPLLENKPTDPEFIPKLDSVEKIIHEFKKTSKITDEFYYVWEKDYLSALRERAIHQHDQPKSLARFTPLVNEIVLLKDENQPKIHWNLGRVMELVKSADGEVRVARVKTSIGHVLTRPINLLYPLEITNKALLSTVPEEPISEETSTRLKNQMVVTSAVSPLNALFYAFIVMILPRGMAVQCPEGEINQIVYRPHCTDHGIIVKRQSDQNLYWDYVRCDHGHMQQESSEFLNELELCKEKCQCNQTWADECSFYDGPSKALSNISLPKIAEALRELAPDVCSFAPAQVCDDTPKTARFGTILLYDGTMHFVKVMNTATRDAMIGEHICIGNDGPTTGTPQYCADHECAETGRTLCFHSQPHITMLEVGDVSIPLKAWGYKMVQYFDSIRVKRASDCRNCTGKCFKGSVEIHLDEDISIVAICNEIGDCSYHKNPGTVKKFFLQPEDMLSDHVIKIQVWSMGTLLKAFDVVCPAIDYCKDLCYFCFPRIGSPHCNWMLSLIIACYNRGVTAIVALGRCGLGGIARLLNLGCGGIIYLYRRWKGYNRAPNEAVPPETVNEEAEMEEIPLKTETTKGKTEEDTKPTTPMLKSPFLFTPLERNYMLTLLGIFVMLSCIESCAVSSAINASKDVCFTNSWGNVTCSVTYEEIVKLLPTGQQLCFLVKDPNGRPIATVKLEAIHAYLKCKTKTEAFLRSATFHSRSARRCPGAGSCTDTKCLKVGPNTTIPELGSEPNESPGLTFCEDGCSCWGCMSFYCDAACLFWRLYAVPYSSTFFEKFSCIFYEPLLTIRASIETHEVTSHDFTLAPGTSESWNKIKLTLNSLVTSSIPILDSMFVTDGVKTAIVTSASEHQLSKFVCKSIVQMANFQWEFTQDVCKCQTVQDTMHCVCGEQIIEKYLKDEDLLLPSLYNNSGIIHAKGRDFDGLSLAVEVENNVYHWHVYNLTGCYDCRRGATLTYICTTDFGEAHGHVECTNELRFSIICDKYGTPRNVTLFFNTPHVSYGCHIRCPARWKTYT</sequence>
<dbReference type="SUPFAM" id="SSF53098">
    <property type="entry name" value="Ribonuclease H-like"/>
    <property type="match status" value="1"/>
</dbReference>
<dbReference type="InterPro" id="IPR001584">
    <property type="entry name" value="Integrase_cat-core"/>
</dbReference>
<feature type="compositionally biased region" description="Low complexity" evidence="1">
    <location>
        <begin position="353"/>
        <end position="369"/>
    </location>
</feature>
<keyword evidence="3" id="KW-1185">Reference proteome</keyword>
<dbReference type="Pfam" id="PF07245">
    <property type="entry name" value="Phlebovirus_G2"/>
    <property type="match status" value="1"/>
</dbReference>
<dbReference type="WBParaSite" id="ACRNAN_scaffold8606.g25497.t1">
    <property type="protein sequence ID" value="ACRNAN_scaffold8606.g25497.t1"/>
    <property type="gene ID" value="ACRNAN_scaffold8606.g25497"/>
</dbReference>
<dbReference type="SUPFAM" id="SSF56672">
    <property type="entry name" value="DNA/RNA polymerases"/>
    <property type="match status" value="1"/>
</dbReference>
<evidence type="ECO:0000259" key="2">
    <source>
        <dbReference type="PROSITE" id="PS50994"/>
    </source>
</evidence>
<feature type="compositionally biased region" description="Low complexity" evidence="1">
    <location>
        <begin position="7"/>
        <end position="23"/>
    </location>
</feature>
<accession>A0A914ELN7</accession>
<dbReference type="Proteomes" id="UP000887540">
    <property type="component" value="Unplaced"/>
</dbReference>
<dbReference type="InterPro" id="IPR008042">
    <property type="entry name" value="Retrotrans_Pao"/>
</dbReference>
<dbReference type="GO" id="GO:0003676">
    <property type="term" value="F:nucleic acid binding"/>
    <property type="evidence" value="ECO:0007669"/>
    <property type="project" value="InterPro"/>
</dbReference>
<evidence type="ECO:0000256" key="1">
    <source>
        <dbReference type="SAM" id="MobiDB-lite"/>
    </source>
</evidence>
<dbReference type="Gene3D" id="3.30.420.10">
    <property type="entry name" value="Ribonuclease H-like superfamily/Ribonuclease H"/>
    <property type="match status" value="1"/>
</dbReference>
<evidence type="ECO:0000313" key="4">
    <source>
        <dbReference type="WBParaSite" id="ACRNAN_scaffold8606.g25497.t1"/>
    </source>
</evidence>
<name>A0A914ELN7_9BILA</name>
<dbReference type="PANTHER" id="PTHR47331">
    <property type="entry name" value="PHD-TYPE DOMAIN-CONTAINING PROTEIN"/>
    <property type="match status" value="1"/>
</dbReference>
<reference evidence="4" key="1">
    <citation type="submission" date="2022-11" db="UniProtKB">
        <authorList>
            <consortium name="WormBaseParasite"/>
        </authorList>
    </citation>
    <scope>IDENTIFICATION</scope>
</reference>
<dbReference type="Pfam" id="PF03564">
    <property type="entry name" value="DUF1759"/>
    <property type="match status" value="1"/>
</dbReference>
<dbReference type="Gene3D" id="2.60.40.3770">
    <property type="match status" value="1"/>
</dbReference>
<dbReference type="InterPro" id="IPR012337">
    <property type="entry name" value="RNaseH-like_sf"/>
</dbReference>
<organism evidence="3 4">
    <name type="scientific">Acrobeloides nanus</name>
    <dbReference type="NCBI Taxonomy" id="290746"/>
    <lineage>
        <taxon>Eukaryota</taxon>
        <taxon>Metazoa</taxon>
        <taxon>Ecdysozoa</taxon>
        <taxon>Nematoda</taxon>
        <taxon>Chromadorea</taxon>
        <taxon>Rhabditida</taxon>
        <taxon>Tylenchina</taxon>
        <taxon>Cephalobomorpha</taxon>
        <taxon>Cephaloboidea</taxon>
        <taxon>Cephalobidae</taxon>
        <taxon>Acrobeloides</taxon>
    </lineage>
</organism>
<dbReference type="InterPro" id="IPR040676">
    <property type="entry name" value="DUF5641"/>
</dbReference>
<dbReference type="InterPro" id="IPR043502">
    <property type="entry name" value="DNA/RNA_pol_sf"/>
</dbReference>
<dbReference type="GO" id="GO:0042575">
    <property type="term" value="C:DNA polymerase complex"/>
    <property type="evidence" value="ECO:0007669"/>
    <property type="project" value="UniProtKB-ARBA"/>
</dbReference>